<feature type="domain" description="Carboxylesterase type B" evidence="4">
    <location>
        <begin position="26"/>
        <end position="90"/>
    </location>
</feature>
<organism evidence="5 6">
    <name type="scientific">Penicillium roqueforti (strain FM164)</name>
    <dbReference type="NCBI Taxonomy" id="1365484"/>
    <lineage>
        <taxon>Eukaryota</taxon>
        <taxon>Fungi</taxon>
        <taxon>Dikarya</taxon>
        <taxon>Ascomycota</taxon>
        <taxon>Pezizomycotina</taxon>
        <taxon>Eurotiomycetes</taxon>
        <taxon>Eurotiomycetidae</taxon>
        <taxon>Eurotiales</taxon>
        <taxon>Aspergillaceae</taxon>
        <taxon>Penicillium</taxon>
    </lineage>
</organism>
<dbReference type="PANTHER" id="PTHR43918">
    <property type="entry name" value="ACETYLCHOLINESTERASE"/>
    <property type="match status" value="1"/>
</dbReference>
<keyword evidence="2" id="KW-0378">Hydrolase</keyword>
<dbReference type="SUPFAM" id="SSF53474">
    <property type="entry name" value="alpha/beta-Hydrolases"/>
    <property type="match status" value="1"/>
</dbReference>
<protein>
    <submittedName>
        <fullName evidence="5">Carboxylesterase, type B</fullName>
    </submittedName>
</protein>
<dbReference type="EMBL" id="HG792015">
    <property type="protein sequence ID" value="CDM28276.1"/>
    <property type="molecule type" value="Genomic_DNA"/>
</dbReference>
<dbReference type="Proteomes" id="UP000030686">
    <property type="component" value="Unassembled WGS sequence"/>
</dbReference>
<dbReference type="PROSITE" id="PS00941">
    <property type="entry name" value="CARBOXYLESTERASE_B_2"/>
    <property type="match status" value="1"/>
</dbReference>
<dbReference type="GO" id="GO:0072330">
    <property type="term" value="P:monocarboxylic acid biosynthetic process"/>
    <property type="evidence" value="ECO:0007669"/>
    <property type="project" value="UniProtKB-ARBA"/>
</dbReference>
<evidence type="ECO:0000259" key="4">
    <source>
        <dbReference type="Pfam" id="PF00135"/>
    </source>
</evidence>
<keyword evidence="3" id="KW-0472">Membrane</keyword>
<evidence type="ECO:0000313" key="5">
    <source>
        <dbReference type="EMBL" id="CDM28276.1"/>
    </source>
</evidence>
<dbReference type="STRING" id="1365484.W6PWY7"/>
<sequence>MHRWGFGVVILGVVVPIAVLGLGARHMSEDCLYLNIWAPSVKHRGFRGLQKAAVMIFIHGGSCDTGASSVAYYDGTNSVRNHDDLIVVTFK</sequence>
<evidence type="ECO:0000256" key="2">
    <source>
        <dbReference type="ARBA" id="ARBA00022801"/>
    </source>
</evidence>
<dbReference type="PANTHER" id="PTHR43918:SF4">
    <property type="entry name" value="CARBOXYLIC ESTER HYDROLASE"/>
    <property type="match status" value="1"/>
</dbReference>
<keyword evidence="6" id="KW-1185">Reference proteome</keyword>
<dbReference type="InterPro" id="IPR002018">
    <property type="entry name" value="CarbesteraseB"/>
</dbReference>
<evidence type="ECO:0000256" key="1">
    <source>
        <dbReference type="ARBA" id="ARBA00005964"/>
    </source>
</evidence>
<gene>
    <name evidence="5" type="ORF">PROQFM164_S01g002087</name>
</gene>
<dbReference type="GO" id="GO:0052689">
    <property type="term" value="F:carboxylic ester hydrolase activity"/>
    <property type="evidence" value="ECO:0007669"/>
    <property type="project" value="TreeGrafter"/>
</dbReference>
<feature type="transmembrane region" description="Helical" evidence="3">
    <location>
        <begin position="6"/>
        <end position="24"/>
    </location>
</feature>
<dbReference type="GO" id="GO:0017000">
    <property type="term" value="P:antibiotic biosynthetic process"/>
    <property type="evidence" value="ECO:0007669"/>
    <property type="project" value="UniProtKB-ARBA"/>
</dbReference>
<dbReference type="OrthoDB" id="408631at2759"/>
<dbReference type="InterPro" id="IPR019819">
    <property type="entry name" value="Carboxylesterase_B_CS"/>
</dbReference>
<dbReference type="InterPro" id="IPR050654">
    <property type="entry name" value="AChE-related_enzymes"/>
</dbReference>
<name>W6PWY7_PENRF</name>
<accession>W6PWY7</accession>
<dbReference type="Pfam" id="PF00135">
    <property type="entry name" value="COesterase"/>
    <property type="match status" value="1"/>
</dbReference>
<reference evidence="5" key="1">
    <citation type="journal article" date="2014" name="Nat. Commun.">
        <title>Multiple recent horizontal transfers of a large genomic region in cheese making fungi.</title>
        <authorList>
            <person name="Cheeseman K."/>
            <person name="Ropars J."/>
            <person name="Renault P."/>
            <person name="Dupont J."/>
            <person name="Gouzy J."/>
            <person name="Branca A."/>
            <person name="Abraham A.L."/>
            <person name="Ceppi M."/>
            <person name="Conseiller E."/>
            <person name="Debuchy R."/>
            <person name="Malagnac F."/>
            <person name="Goarin A."/>
            <person name="Silar P."/>
            <person name="Lacoste S."/>
            <person name="Sallet E."/>
            <person name="Bensimon A."/>
            <person name="Giraud T."/>
            <person name="Brygoo Y."/>
        </authorList>
    </citation>
    <scope>NUCLEOTIDE SEQUENCE [LARGE SCALE GENOMIC DNA]</scope>
    <source>
        <strain evidence="5">FM164</strain>
    </source>
</reference>
<dbReference type="Gene3D" id="3.40.50.1820">
    <property type="entry name" value="alpha/beta hydrolase"/>
    <property type="match status" value="1"/>
</dbReference>
<comment type="similarity">
    <text evidence="1">Belongs to the type-B carboxylesterase/lipase family.</text>
</comment>
<keyword evidence="3" id="KW-1133">Transmembrane helix</keyword>
<dbReference type="AlphaFoldDB" id="W6PWY7"/>
<evidence type="ECO:0000256" key="3">
    <source>
        <dbReference type="SAM" id="Phobius"/>
    </source>
</evidence>
<proteinExistence type="inferred from homology"/>
<dbReference type="InterPro" id="IPR029058">
    <property type="entry name" value="AB_hydrolase_fold"/>
</dbReference>
<evidence type="ECO:0000313" key="6">
    <source>
        <dbReference type="Proteomes" id="UP000030686"/>
    </source>
</evidence>
<keyword evidence="3" id="KW-0812">Transmembrane</keyword>